<dbReference type="SUPFAM" id="SSF51735">
    <property type="entry name" value="NAD(P)-binding Rossmann-fold domains"/>
    <property type="match status" value="1"/>
</dbReference>
<dbReference type="PANTHER" id="PTHR44196">
    <property type="entry name" value="DEHYDROGENASE/REDUCTASE SDR FAMILY MEMBER 7B"/>
    <property type="match status" value="1"/>
</dbReference>
<dbReference type="GO" id="GO:0016491">
    <property type="term" value="F:oxidoreductase activity"/>
    <property type="evidence" value="ECO:0007669"/>
    <property type="project" value="UniProtKB-KW"/>
</dbReference>
<dbReference type="InterPro" id="IPR057326">
    <property type="entry name" value="KR_dom"/>
</dbReference>
<proteinExistence type="inferred from homology"/>
<evidence type="ECO:0000256" key="2">
    <source>
        <dbReference type="ARBA" id="ARBA00023002"/>
    </source>
</evidence>
<dbReference type="InterPro" id="IPR002347">
    <property type="entry name" value="SDR_fam"/>
</dbReference>
<evidence type="ECO:0000313" key="7">
    <source>
        <dbReference type="Proteomes" id="UP000000759"/>
    </source>
</evidence>
<evidence type="ECO:0000256" key="3">
    <source>
        <dbReference type="ARBA" id="ARBA00037096"/>
    </source>
</evidence>
<dbReference type="OrthoDB" id="1393670at2759"/>
<dbReference type="GO" id="GO:0016020">
    <property type="term" value="C:membrane"/>
    <property type="evidence" value="ECO:0007669"/>
    <property type="project" value="TreeGrafter"/>
</dbReference>
<dbReference type="NCBIfam" id="NF004825">
    <property type="entry name" value="PRK06181.1"/>
    <property type="match status" value="1"/>
</dbReference>
<dbReference type="PANTHER" id="PTHR44196:SF1">
    <property type="entry name" value="DEHYDROGENASE_REDUCTASE SDR FAMILY MEMBER 7B"/>
    <property type="match status" value="1"/>
</dbReference>
<dbReference type="Proteomes" id="UP000000759">
    <property type="component" value="Chromosome 25"/>
</dbReference>
<dbReference type="PRINTS" id="PR00080">
    <property type="entry name" value="SDRFAMILY"/>
</dbReference>
<evidence type="ECO:0000256" key="4">
    <source>
        <dbReference type="RuleBase" id="RU000363"/>
    </source>
</evidence>
<keyword evidence="7" id="KW-1185">Reference proteome</keyword>
<sequence length="237" mass="25951">MNWFQSTPVWECGDKVVVITGASSGIGKALAQDLADQGAKLVLAARRQTELDALAAELPGETLVVLTDVSKEEDCQRLIEMTIQKFGRIDALVNNAGISQTTRFADEKSLDRYRAMMNVNYFGTLQCTFYALPYIQQSSGMIVAVSSMTGKLGVPTRTGYAASKHAIHGFLDSLRTELINTDVHILLACPGYVATDVRKVASGTDRDQINDAPDLMSAEECAAQIRRAMEEKRREIL</sequence>
<reference evidence="7" key="2">
    <citation type="submission" date="2008-08" db="EMBL/GenBank/DDBJ databases">
        <authorList>
            <consortium name="Diatom Consortium"/>
            <person name="Grigoriev I."/>
            <person name="Grimwood J."/>
            <person name="Kuo A."/>
            <person name="Otillar R.P."/>
            <person name="Salamov A."/>
            <person name="Detter J.C."/>
            <person name="Lindquist E."/>
            <person name="Shapiro H."/>
            <person name="Lucas S."/>
            <person name="Glavina del Rio T."/>
            <person name="Pitluck S."/>
            <person name="Rokhsar D."/>
            <person name="Bowler C."/>
        </authorList>
    </citation>
    <scope>GENOME REANNOTATION</scope>
    <source>
        <strain evidence="7">CCAP 1055/1</strain>
    </source>
</reference>
<dbReference type="SMART" id="SM00822">
    <property type="entry name" value="PKS_KR"/>
    <property type="match status" value="1"/>
</dbReference>
<dbReference type="KEGG" id="pti:PHATRDRAFT_16295"/>
<feature type="domain" description="Ketoreductase" evidence="5">
    <location>
        <begin position="15"/>
        <end position="192"/>
    </location>
</feature>
<keyword evidence="2" id="KW-0560">Oxidoreductase</keyword>
<dbReference type="Gene3D" id="3.40.50.720">
    <property type="entry name" value="NAD(P)-binding Rossmann-like Domain"/>
    <property type="match status" value="1"/>
</dbReference>
<comment type="function">
    <text evidence="3">Putative oxidoreductase.</text>
</comment>
<evidence type="ECO:0000256" key="1">
    <source>
        <dbReference type="ARBA" id="ARBA00006484"/>
    </source>
</evidence>
<evidence type="ECO:0000259" key="5">
    <source>
        <dbReference type="SMART" id="SM00822"/>
    </source>
</evidence>
<protein>
    <recommendedName>
        <fullName evidence="5">Ketoreductase domain-containing protein</fullName>
    </recommendedName>
</protein>
<name>B7GCC1_PHATC</name>
<dbReference type="STRING" id="556484.B7GCC1"/>
<dbReference type="AlphaFoldDB" id="B7GCC1"/>
<reference evidence="6 7" key="1">
    <citation type="journal article" date="2008" name="Nature">
        <title>The Phaeodactylum genome reveals the evolutionary history of diatom genomes.</title>
        <authorList>
            <person name="Bowler C."/>
            <person name="Allen A.E."/>
            <person name="Badger J.H."/>
            <person name="Grimwood J."/>
            <person name="Jabbari K."/>
            <person name="Kuo A."/>
            <person name="Maheswari U."/>
            <person name="Martens C."/>
            <person name="Maumus F."/>
            <person name="Otillar R.P."/>
            <person name="Rayko E."/>
            <person name="Salamov A."/>
            <person name="Vandepoele K."/>
            <person name="Beszteri B."/>
            <person name="Gruber A."/>
            <person name="Heijde M."/>
            <person name="Katinka M."/>
            <person name="Mock T."/>
            <person name="Valentin K."/>
            <person name="Verret F."/>
            <person name="Berges J.A."/>
            <person name="Brownlee C."/>
            <person name="Cadoret J.P."/>
            <person name="Chiovitti A."/>
            <person name="Choi C.J."/>
            <person name="Coesel S."/>
            <person name="De Martino A."/>
            <person name="Detter J.C."/>
            <person name="Durkin C."/>
            <person name="Falciatore A."/>
            <person name="Fournet J."/>
            <person name="Haruta M."/>
            <person name="Huysman M.J."/>
            <person name="Jenkins B.D."/>
            <person name="Jiroutova K."/>
            <person name="Jorgensen R.E."/>
            <person name="Joubert Y."/>
            <person name="Kaplan A."/>
            <person name="Kroger N."/>
            <person name="Kroth P.G."/>
            <person name="La Roche J."/>
            <person name="Lindquist E."/>
            <person name="Lommer M."/>
            <person name="Martin-Jezequel V."/>
            <person name="Lopez P.J."/>
            <person name="Lucas S."/>
            <person name="Mangogna M."/>
            <person name="McGinnis K."/>
            <person name="Medlin L.K."/>
            <person name="Montsant A."/>
            <person name="Oudot-Le Secq M.P."/>
            <person name="Napoli C."/>
            <person name="Obornik M."/>
            <person name="Parker M.S."/>
            <person name="Petit J.L."/>
            <person name="Porcel B.M."/>
            <person name="Poulsen N."/>
            <person name="Robison M."/>
            <person name="Rychlewski L."/>
            <person name="Rynearson T.A."/>
            <person name="Schmutz J."/>
            <person name="Shapiro H."/>
            <person name="Siaut M."/>
            <person name="Stanley M."/>
            <person name="Sussman M.R."/>
            <person name="Taylor A.R."/>
            <person name="Vardi A."/>
            <person name="von Dassow P."/>
            <person name="Vyverman W."/>
            <person name="Willis A."/>
            <person name="Wyrwicz L.S."/>
            <person name="Rokhsar D.S."/>
            <person name="Weissenbach J."/>
            <person name="Armbrust E.V."/>
            <person name="Green B.R."/>
            <person name="Van de Peer Y."/>
            <person name="Grigoriev I.V."/>
        </authorList>
    </citation>
    <scope>NUCLEOTIDE SEQUENCE [LARGE SCALE GENOMIC DNA]</scope>
    <source>
        <strain evidence="6 7">CCAP 1055/1</strain>
    </source>
</reference>
<dbReference type="PaxDb" id="2850-Phatr16295"/>
<dbReference type="GeneID" id="7198536"/>
<dbReference type="RefSeq" id="XP_002184690.1">
    <property type="nucleotide sequence ID" value="XM_002184654.1"/>
</dbReference>
<dbReference type="PRINTS" id="PR00081">
    <property type="entry name" value="GDHRDH"/>
</dbReference>
<accession>B7GCC1</accession>
<gene>
    <name evidence="6" type="ORF">PHATRDRAFT_16295</name>
</gene>
<evidence type="ECO:0000313" key="6">
    <source>
        <dbReference type="EMBL" id="EEC43749.1"/>
    </source>
</evidence>
<organism evidence="6 7">
    <name type="scientific">Phaeodactylum tricornutum (strain CCAP 1055/1)</name>
    <dbReference type="NCBI Taxonomy" id="556484"/>
    <lineage>
        <taxon>Eukaryota</taxon>
        <taxon>Sar</taxon>
        <taxon>Stramenopiles</taxon>
        <taxon>Ochrophyta</taxon>
        <taxon>Bacillariophyta</taxon>
        <taxon>Bacillariophyceae</taxon>
        <taxon>Bacillariophycidae</taxon>
        <taxon>Naviculales</taxon>
        <taxon>Phaeodactylaceae</taxon>
        <taxon>Phaeodactylum</taxon>
    </lineage>
</organism>
<dbReference type="Pfam" id="PF00106">
    <property type="entry name" value="adh_short"/>
    <property type="match status" value="1"/>
</dbReference>
<dbReference type="EMBL" id="CM000627">
    <property type="protein sequence ID" value="EEC43749.1"/>
    <property type="molecule type" value="Genomic_DNA"/>
</dbReference>
<feature type="non-terminal residue" evidence="6">
    <location>
        <position position="237"/>
    </location>
</feature>
<dbReference type="InterPro" id="IPR036291">
    <property type="entry name" value="NAD(P)-bd_dom_sf"/>
</dbReference>
<dbReference type="InParanoid" id="B7GCC1"/>
<dbReference type="HOGENOM" id="CLU_010194_2_1_1"/>
<dbReference type="eggNOG" id="KOG1205">
    <property type="taxonomic scope" value="Eukaryota"/>
</dbReference>
<dbReference type="PROSITE" id="PS00061">
    <property type="entry name" value="ADH_SHORT"/>
    <property type="match status" value="1"/>
</dbReference>
<dbReference type="InterPro" id="IPR020904">
    <property type="entry name" value="Sc_DH/Rdtase_CS"/>
</dbReference>
<comment type="similarity">
    <text evidence="1 4">Belongs to the short-chain dehydrogenases/reductases (SDR) family.</text>
</comment>